<dbReference type="InterPro" id="IPR050827">
    <property type="entry name" value="CRP1_MDG1_kinase"/>
</dbReference>
<accession>A0AAD5X8L8</accession>
<dbReference type="GO" id="GO:0031588">
    <property type="term" value="C:nucleotide-activated protein kinase complex"/>
    <property type="evidence" value="ECO:0007669"/>
    <property type="project" value="TreeGrafter"/>
</dbReference>
<dbReference type="InterPro" id="IPR013783">
    <property type="entry name" value="Ig-like_fold"/>
</dbReference>
<dbReference type="GO" id="GO:0005737">
    <property type="term" value="C:cytoplasm"/>
    <property type="evidence" value="ECO:0007669"/>
    <property type="project" value="TreeGrafter"/>
</dbReference>
<comment type="similarity">
    <text evidence="1">Belongs to the 5'-AMP-activated protein kinase beta subunit family.</text>
</comment>
<dbReference type="GO" id="GO:0007165">
    <property type="term" value="P:signal transduction"/>
    <property type="evidence" value="ECO:0007669"/>
    <property type="project" value="TreeGrafter"/>
</dbReference>
<reference evidence="4" key="1">
    <citation type="submission" date="2020-05" db="EMBL/GenBank/DDBJ databases">
        <title>Phylogenomic resolution of chytrid fungi.</title>
        <authorList>
            <person name="Stajich J.E."/>
            <person name="Amses K."/>
            <person name="Simmons R."/>
            <person name="Seto K."/>
            <person name="Myers J."/>
            <person name="Bonds A."/>
            <person name="Quandt C.A."/>
            <person name="Barry K."/>
            <person name="Liu P."/>
            <person name="Grigoriev I."/>
            <person name="Longcore J.E."/>
            <person name="James T.Y."/>
        </authorList>
    </citation>
    <scope>NUCLEOTIDE SEQUENCE</scope>
    <source>
        <strain evidence="4">JEL0513</strain>
    </source>
</reference>
<protein>
    <recommendedName>
        <fullName evidence="3">AMP-activated protein kinase glycogen-binding domain-containing protein</fullName>
    </recommendedName>
</protein>
<dbReference type="SUPFAM" id="SSF81296">
    <property type="entry name" value="E set domains"/>
    <property type="match status" value="1"/>
</dbReference>
<dbReference type="Pfam" id="PF16561">
    <property type="entry name" value="AMPK1_CBM"/>
    <property type="match status" value="1"/>
</dbReference>
<proteinExistence type="inferred from homology"/>
<dbReference type="EMBL" id="JADGJH010003158">
    <property type="protein sequence ID" value="KAJ3093078.1"/>
    <property type="molecule type" value="Genomic_DNA"/>
</dbReference>
<dbReference type="AlphaFoldDB" id="A0AAD5X8L8"/>
<organism evidence="4 5">
    <name type="scientific">Physocladia obscura</name>
    <dbReference type="NCBI Taxonomy" id="109957"/>
    <lineage>
        <taxon>Eukaryota</taxon>
        <taxon>Fungi</taxon>
        <taxon>Fungi incertae sedis</taxon>
        <taxon>Chytridiomycota</taxon>
        <taxon>Chytridiomycota incertae sedis</taxon>
        <taxon>Chytridiomycetes</taxon>
        <taxon>Chytridiales</taxon>
        <taxon>Chytriomycetaceae</taxon>
        <taxon>Physocladia</taxon>
    </lineage>
</organism>
<dbReference type="PANTHER" id="PTHR10343:SF84">
    <property type="entry name" value="5'-AMP-ACTIVATED PROTEIN KINASE SUBUNIT BETA-1"/>
    <property type="match status" value="1"/>
</dbReference>
<evidence type="ECO:0000313" key="4">
    <source>
        <dbReference type="EMBL" id="KAJ3093078.1"/>
    </source>
</evidence>
<dbReference type="InterPro" id="IPR014756">
    <property type="entry name" value="Ig_E-set"/>
</dbReference>
<feature type="domain" description="AMP-activated protein kinase glycogen-binding" evidence="3">
    <location>
        <begin position="59"/>
        <end position="135"/>
    </location>
</feature>
<dbReference type="PANTHER" id="PTHR10343">
    <property type="entry name" value="5'-AMP-ACTIVATED PROTEIN KINASE , BETA SUBUNIT"/>
    <property type="match status" value="1"/>
</dbReference>
<feature type="region of interest" description="Disordered" evidence="2">
    <location>
        <begin position="1"/>
        <end position="25"/>
    </location>
</feature>
<feature type="non-terminal residue" evidence="4">
    <location>
        <position position="1"/>
    </location>
</feature>
<dbReference type="GO" id="GO:0019901">
    <property type="term" value="F:protein kinase binding"/>
    <property type="evidence" value="ECO:0007669"/>
    <property type="project" value="TreeGrafter"/>
</dbReference>
<sequence>MFVVGSNTDSKKKASKKPPSSLQATLTTPTARLLQRSPKTGRMIAKFEWTASSAADIPKRVFVTGEFNNWSRPIELIKEKTGSIFSALVVLPEACPGEKIQYKFIVDGVWKTSLSKPIQDDGHGNKNNVFMIEDSSTVSPYQSIKSAQADGYINEDTKSISAVALIRPLPDWSKQASTYVSIKSHLKALDIILERIAKRRNSVNEETNVIQNFVVGAVSQMHNHFSNFFVSESNRITQVLDEISGMIEIQSTTSLVLDNSSMAAFRDRMVHSTRIDYSHLKPFDQSCDLDVSETLLKIPQVDKIRIKYGTINDSSEALYKKYIEQIAQRIANELFTAFTEYSEQSDLQLNVEVSDPILLGALRTMRNDNYGTIPANGDYYYKNNKHAYNEDAETIFTHTESKYKICKCNIDTVELDHYEKIVRKIIKPMRTCSKFWHPTLFLLQLDILPPTIRFNVKVFLDNTPKSTSSGVHPDDLELLLSKIKTNM</sequence>
<dbReference type="Gene3D" id="2.60.40.10">
    <property type="entry name" value="Immunoglobulins"/>
    <property type="match status" value="1"/>
</dbReference>
<gene>
    <name evidence="4" type="ORF">HK100_006775</name>
</gene>
<evidence type="ECO:0000259" key="3">
    <source>
        <dbReference type="Pfam" id="PF16561"/>
    </source>
</evidence>
<evidence type="ECO:0000313" key="5">
    <source>
        <dbReference type="Proteomes" id="UP001211907"/>
    </source>
</evidence>
<name>A0AAD5X8L8_9FUNG</name>
<evidence type="ECO:0000256" key="1">
    <source>
        <dbReference type="ARBA" id="ARBA00010926"/>
    </source>
</evidence>
<dbReference type="InterPro" id="IPR032640">
    <property type="entry name" value="AMPK1_CBM"/>
</dbReference>
<keyword evidence="5" id="KW-1185">Reference proteome</keyword>
<evidence type="ECO:0000256" key="2">
    <source>
        <dbReference type="SAM" id="MobiDB-lite"/>
    </source>
</evidence>
<dbReference type="Proteomes" id="UP001211907">
    <property type="component" value="Unassembled WGS sequence"/>
</dbReference>
<comment type="caution">
    <text evidence="4">The sequence shown here is derived from an EMBL/GenBank/DDBJ whole genome shotgun (WGS) entry which is preliminary data.</text>
</comment>
<dbReference type="CDD" id="cd02859">
    <property type="entry name" value="E_set_AMPKbeta_like_N"/>
    <property type="match status" value="1"/>
</dbReference>
<dbReference type="GO" id="GO:0005634">
    <property type="term" value="C:nucleus"/>
    <property type="evidence" value="ECO:0007669"/>
    <property type="project" value="TreeGrafter"/>
</dbReference>